<gene>
    <name evidence="4" type="ORF">TEA_010342</name>
</gene>
<sequence>MIKEFKDHLLKERMFFLVHKPQAKHSQGAKIVFKNLSKGFKFKLGKFFQVMDWAVWDGTHGQDVIEENALNEKSCIQVLRILITKANNEILELEEDLVTLQSQLAWADESWSEICSASLREKIDCLDISIQSLKNTNVQDEHDFGGCLLLHREPAERMHEIVKAMLEKYFHQKDEQDAWEGSTGHIPNEEITTNPSFSLLIEIIPVKSVDVIVKESSSAGLQHGSDLMVQKKRLGCSASEPIIKEEVEEANIILAQRRVIFHSSLKSQGKKTCFPETLKVPGALLLIAYCFVFSYCILIWVMCIDHRLEHDEVHVVDANSECAKIFHGIALSVTHANSFIKTSSLATAAGLTNGKKILNKLDSVSNTKLEVSKYDMTVADYCMTQKSSPKTPVKRRNQEPPVNSIVPEEDLSLKPKKKDVAEKGKPKCTIAKDSSSDQETDDSSQKKGLSKSGLMINGKNGLKTHNSASKERSEVLNSSLKPARKPRTAKLHPANASGSDASKRVIDPKGKNKLCRIDSKVHGHKEIKEHNSTDQTVISKSCLQHGGKQSNISETVELADHIVEFRSSALQEVSEESEVNPALSKAPDSPLTNMIDPLLSSFKTEKKRTKTPWRMKGPEAGLTDTEQNAADSLIELMYQKRKHITKQHPREEQKQKAKLPVNDNESNSSLHPKPQKQRAKREQQQKATPDSHADINVDSTLLSQKKRNCQSSPVLGETKKFKGLQITPAQFRADTAEYTAEYTSVEDDLCTAKCSSTGDNNYKTRKCLPSPTLPHPAPSGLEKHLTLVDLRAIAKIEKVKGYCKLTKAKLREVLSLKLMDRGGCT</sequence>
<keyword evidence="3" id="KW-1133">Transmembrane helix</keyword>
<feature type="transmembrane region" description="Helical" evidence="3">
    <location>
        <begin position="280"/>
        <end position="302"/>
    </location>
</feature>
<reference evidence="4 5" key="1">
    <citation type="journal article" date="2018" name="Proc. Natl. Acad. Sci. U.S.A.">
        <title>Draft genome sequence of Camellia sinensis var. sinensis provides insights into the evolution of the tea genome and tea quality.</title>
        <authorList>
            <person name="Wei C."/>
            <person name="Yang H."/>
            <person name="Wang S."/>
            <person name="Zhao J."/>
            <person name="Liu C."/>
            <person name="Gao L."/>
            <person name="Xia E."/>
            <person name="Lu Y."/>
            <person name="Tai Y."/>
            <person name="She G."/>
            <person name="Sun J."/>
            <person name="Cao H."/>
            <person name="Tong W."/>
            <person name="Gao Q."/>
            <person name="Li Y."/>
            <person name="Deng W."/>
            <person name="Jiang X."/>
            <person name="Wang W."/>
            <person name="Chen Q."/>
            <person name="Zhang S."/>
            <person name="Li H."/>
            <person name="Wu J."/>
            <person name="Wang P."/>
            <person name="Li P."/>
            <person name="Shi C."/>
            <person name="Zheng F."/>
            <person name="Jian J."/>
            <person name="Huang B."/>
            <person name="Shan D."/>
            <person name="Shi M."/>
            <person name="Fang C."/>
            <person name="Yue Y."/>
            <person name="Li F."/>
            <person name="Li D."/>
            <person name="Wei S."/>
            <person name="Han B."/>
            <person name="Jiang C."/>
            <person name="Yin Y."/>
            <person name="Xia T."/>
            <person name="Zhang Z."/>
            <person name="Bennetzen J.L."/>
            <person name="Zhao S."/>
            <person name="Wan X."/>
        </authorList>
    </citation>
    <scope>NUCLEOTIDE SEQUENCE [LARGE SCALE GENOMIC DNA]</scope>
    <source>
        <strain evidence="5">cv. Shuchazao</strain>
        <tissue evidence="4">Leaf</tissue>
    </source>
</reference>
<evidence type="ECO:0000313" key="5">
    <source>
        <dbReference type="Proteomes" id="UP000306102"/>
    </source>
</evidence>
<feature type="region of interest" description="Disordered" evidence="2">
    <location>
        <begin position="386"/>
        <end position="506"/>
    </location>
</feature>
<evidence type="ECO:0000256" key="3">
    <source>
        <dbReference type="SAM" id="Phobius"/>
    </source>
</evidence>
<evidence type="ECO:0000256" key="1">
    <source>
        <dbReference type="SAM" id="Coils"/>
    </source>
</evidence>
<feature type="compositionally biased region" description="Basic and acidic residues" evidence="2">
    <location>
        <begin position="680"/>
        <end position="695"/>
    </location>
</feature>
<feature type="coiled-coil region" evidence="1">
    <location>
        <begin position="76"/>
        <end position="103"/>
    </location>
</feature>
<keyword evidence="3" id="KW-0472">Membrane</keyword>
<feature type="region of interest" description="Disordered" evidence="2">
    <location>
        <begin position="603"/>
        <end position="626"/>
    </location>
</feature>
<evidence type="ECO:0000256" key="2">
    <source>
        <dbReference type="SAM" id="MobiDB-lite"/>
    </source>
</evidence>
<proteinExistence type="predicted"/>
<protein>
    <recommendedName>
        <fullName evidence="6">Rho termination factor N-terminal domain-containing protein</fullName>
    </recommendedName>
</protein>
<keyword evidence="3" id="KW-0812">Transmembrane</keyword>
<feature type="region of interest" description="Disordered" evidence="2">
    <location>
        <begin position="644"/>
        <end position="714"/>
    </location>
</feature>
<dbReference type="AlphaFoldDB" id="A0A4S4DB28"/>
<feature type="compositionally biased region" description="Polar residues" evidence="2">
    <location>
        <begin position="697"/>
        <end position="713"/>
    </location>
</feature>
<organism evidence="4 5">
    <name type="scientific">Camellia sinensis var. sinensis</name>
    <name type="common">China tea</name>
    <dbReference type="NCBI Taxonomy" id="542762"/>
    <lineage>
        <taxon>Eukaryota</taxon>
        <taxon>Viridiplantae</taxon>
        <taxon>Streptophyta</taxon>
        <taxon>Embryophyta</taxon>
        <taxon>Tracheophyta</taxon>
        <taxon>Spermatophyta</taxon>
        <taxon>Magnoliopsida</taxon>
        <taxon>eudicotyledons</taxon>
        <taxon>Gunneridae</taxon>
        <taxon>Pentapetalae</taxon>
        <taxon>asterids</taxon>
        <taxon>Ericales</taxon>
        <taxon>Theaceae</taxon>
        <taxon>Camellia</taxon>
    </lineage>
</organism>
<keyword evidence="1" id="KW-0175">Coiled coil</keyword>
<dbReference type="EMBL" id="SDRB02011867">
    <property type="protein sequence ID" value="THF99751.1"/>
    <property type="molecule type" value="Genomic_DNA"/>
</dbReference>
<comment type="caution">
    <text evidence="4">The sequence shown here is derived from an EMBL/GenBank/DDBJ whole genome shotgun (WGS) entry which is preliminary data.</text>
</comment>
<keyword evidence="5" id="KW-1185">Reference proteome</keyword>
<evidence type="ECO:0008006" key="6">
    <source>
        <dbReference type="Google" id="ProtNLM"/>
    </source>
</evidence>
<dbReference type="Proteomes" id="UP000306102">
    <property type="component" value="Unassembled WGS sequence"/>
</dbReference>
<accession>A0A4S4DB28</accession>
<name>A0A4S4DB28_CAMSN</name>
<evidence type="ECO:0000313" key="4">
    <source>
        <dbReference type="EMBL" id="THF99751.1"/>
    </source>
</evidence>